<sequence length="91" mass="9727">MRVRQLCGGVASGVILPKPGFVRSRPKVPSNSPLDTPEAVAAAPSHTPGALPSFFDQLPELQQTKGVFRNLSERQRGKTGRGFAAKSTEQL</sequence>
<reference evidence="2" key="1">
    <citation type="submission" date="2021-01" db="EMBL/GenBank/DDBJ databases">
        <authorList>
            <person name="Eckstrom K.M.E."/>
        </authorList>
    </citation>
    <scope>NUCLEOTIDE SEQUENCE</scope>
    <source>
        <strain evidence="2">UVCC 0001</strain>
    </source>
</reference>
<dbReference type="Proteomes" id="UP001255856">
    <property type="component" value="Unassembled WGS sequence"/>
</dbReference>
<dbReference type="EMBL" id="JASFZW010000010">
    <property type="protein sequence ID" value="KAK2076334.1"/>
    <property type="molecule type" value="Genomic_DNA"/>
</dbReference>
<evidence type="ECO:0000313" key="3">
    <source>
        <dbReference type="Proteomes" id="UP001255856"/>
    </source>
</evidence>
<accession>A0AAD9MG92</accession>
<keyword evidence="3" id="KW-1185">Reference proteome</keyword>
<comment type="caution">
    <text evidence="2">The sequence shown here is derived from an EMBL/GenBank/DDBJ whole genome shotgun (WGS) entry which is preliminary data.</text>
</comment>
<dbReference type="AlphaFoldDB" id="A0AAD9MG92"/>
<gene>
    <name evidence="2" type="ORF">QBZ16_000859</name>
</gene>
<name>A0AAD9MG92_PROWI</name>
<proteinExistence type="predicted"/>
<evidence type="ECO:0000313" key="2">
    <source>
        <dbReference type="EMBL" id="KAK2076334.1"/>
    </source>
</evidence>
<feature type="region of interest" description="Disordered" evidence="1">
    <location>
        <begin position="19"/>
        <end position="54"/>
    </location>
</feature>
<evidence type="ECO:0000256" key="1">
    <source>
        <dbReference type="SAM" id="MobiDB-lite"/>
    </source>
</evidence>
<feature type="region of interest" description="Disordered" evidence="1">
    <location>
        <begin position="68"/>
        <end position="91"/>
    </location>
</feature>
<protein>
    <submittedName>
        <fullName evidence="2">Uncharacterized protein</fullName>
    </submittedName>
</protein>
<organism evidence="2 3">
    <name type="scientific">Prototheca wickerhamii</name>
    <dbReference type="NCBI Taxonomy" id="3111"/>
    <lineage>
        <taxon>Eukaryota</taxon>
        <taxon>Viridiplantae</taxon>
        <taxon>Chlorophyta</taxon>
        <taxon>core chlorophytes</taxon>
        <taxon>Trebouxiophyceae</taxon>
        <taxon>Chlorellales</taxon>
        <taxon>Chlorellaceae</taxon>
        <taxon>Prototheca</taxon>
    </lineage>
</organism>